<dbReference type="Pfam" id="PF03702">
    <property type="entry name" value="AnmK"/>
    <property type="match status" value="1"/>
</dbReference>
<keyword evidence="1 2" id="KW-0418">Kinase</keyword>
<feature type="binding site" evidence="1">
    <location>
        <begin position="11"/>
        <end position="18"/>
    </location>
    <ligand>
        <name>ATP</name>
        <dbReference type="ChEBI" id="CHEBI:30616"/>
    </ligand>
</feature>
<dbReference type="InterPro" id="IPR043129">
    <property type="entry name" value="ATPase_NBD"/>
</dbReference>
<dbReference type="SUPFAM" id="SSF53067">
    <property type="entry name" value="Actin-like ATPase domain"/>
    <property type="match status" value="1"/>
</dbReference>
<dbReference type="EMBL" id="JAUBDH010000001">
    <property type="protein sequence ID" value="MDW0108881.1"/>
    <property type="molecule type" value="Genomic_DNA"/>
</dbReference>
<name>A0ABU4FW45_9BACL</name>
<dbReference type="Gene3D" id="3.30.420.40">
    <property type="match status" value="2"/>
</dbReference>
<proteinExistence type="inferred from homology"/>
<accession>A0ABU4FW45</accession>
<dbReference type="PANTHER" id="PTHR30605">
    <property type="entry name" value="ANHYDRO-N-ACETYLMURAMIC ACID KINASE"/>
    <property type="match status" value="1"/>
</dbReference>
<comment type="function">
    <text evidence="1">Catalyzes the specific phosphorylation of 1,6-anhydro-N-acetylmuramic acid (anhMurNAc) with the simultaneous cleavage of the 1,6-anhydro ring, generating MurNAc-6-P. Is required for the utilization of anhMurNAc either imported from the medium or derived from its own cell wall murein, and thus plays a role in cell wall recycling.</text>
</comment>
<dbReference type="GO" id="GO:0016301">
    <property type="term" value="F:kinase activity"/>
    <property type="evidence" value="ECO:0007669"/>
    <property type="project" value="UniProtKB-KW"/>
</dbReference>
<evidence type="ECO:0000313" key="3">
    <source>
        <dbReference type="Proteomes" id="UP001280629"/>
    </source>
</evidence>
<comment type="similarity">
    <text evidence="1">Belongs to the anhydro-N-acetylmuramic acid kinase family.</text>
</comment>
<dbReference type="PANTHER" id="PTHR30605:SF0">
    <property type="entry name" value="ANHYDRO-N-ACETYLMURAMIC ACID KINASE"/>
    <property type="match status" value="1"/>
</dbReference>
<dbReference type="HAMAP" id="MF_01270">
    <property type="entry name" value="AnhMurNAc_kinase"/>
    <property type="match status" value="1"/>
</dbReference>
<evidence type="ECO:0000313" key="2">
    <source>
        <dbReference type="EMBL" id="MDW0108881.1"/>
    </source>
</evidence>
<reference evidence="2 3" key="1">
    <citation type="submission" date="2023-06" db="EMBL/GenBank/DDBJ databases">
        <title>Sporosarcina sp. nov., isolated from Korean traditional fermented seafood 'Jeotgal'.</title>
        <authorList>
            <person name="Yang A.-I."/>
            <person name="Shin N.-R."/>
        </authorList>
    </citation>
    <scope>NUCLEOTIDE SEQUENCE [LARGE SCALE GENOMIC DNA]</scope>
    <source>
        <strain evidence="2 3">KCTC3840</strain>
    </source>
</reference>
<comment type="catalytic activity">
    <reaction evidence="1">
        <text>1,6-anhydro-N-acetyl-beta-muramate + ATP + H2O = N-acetyl-D-muramate 6-phosphate + ADP + H(+)</text>
        <dbReference type="Rhea" id="RHEA:24952"/>
        <dbReference type="ChEBI" id="CHEBI:15377"/>
        <dbReference type="ChEBI" id="CHEBI:15378"/>
        <dbReference type="ChEBI" id="CHEBI:30616"/>
        <dbReference type="ChEBI" id="CHEBI:58690"/>
        <dbReference type="ChEBI" id="CHEBI:58722"/>
        <dbReference type="ChEBI" id="CHEBI:456216"/>
        <dbReference type="EC" id="2.7.1.170"/>
    </reaction>
</comment>
<keyword evidence="1 2" id="KW-0808">Transferase</keyword>
<dbReference type="CDD" id="cd24050">
    <property type="entry name" value="ASKHA_NBD_ANMK"/>
    <property type="match status" value="1"/>
</dbReference>
<keyword evidence="1" id="KW-0547">Nucleotide-binding</keyword>
<comment type="caution">
    <text evidence="2">The sequence shown here is derived from an EMBL/GenBank/DDBJ whole genome shotgun (WGS) entry which is preliminary data.</text>
</comment>
<organism evidence="2 3">
    <name type="scientific">Sporosarcina aquimarina</name>
    <dbReference type="NCBI Taxonomy" id="114975"/>
    <lineage>
        <taxon>Bacteria</taxon>
        <taxon>Bacillati</taxon>
        <taxon>Bacillota</taxon>
        <taxon>Bacilli</taxon>
        <taxon>Bacillales</taxon>
        <taxon>Caryophanaceae</taxon>
        <taxon>Sporosarcina</taxon>
    </lineage>
</organism>
<evidence type="ECO:0000256" key="1">
    <source>
        <dbReference type="HAMAP-Rule" id="MF_01270"/>
    </source>
</evidence>
<comment type="pathway">
    <text evidence="1">Cell wall biogenesis; peptidoglycan recycling.</text>
</comment>
<protein>
    <recommendedName>
        <fullName evidence="1">Anhydro-N-acetylmuramic acid kinase</fullName>
        <ecNumber evidence="1">2.7.1.170</ecNumber>
    </recommendedName>
    <alternativeName>
        <fullName evidence="1">AnhMurNAc kinase</fullName>
    </alternativeName>
</protein>
<dbReference type="Proteomes" id="UP001280629">
    <property type="component" value="Unassembled WGS sequence"/>
</dbReference>
<comment type="pathway">
    <text evidence="1">Amino-sugar metabolism; 1,6-anhydro-N-acetylmuramate degradation.</text>
</comment>
<dbReference type="RefSeq" id="WP_317934179.1">
    <property type="nucleotide sequence ID" value="NZ_JAUBDH010000001.1"/>
</dbReference>
<dbReference type="EC" id="2.7.1.170" evidence="1"/>
<gene>
    <name evidence="1" type="primary">anmK</name>
    <name evidence="2" type="ORF">QT716_02330</name>
</gene>
<keyword evidence="3" id="KW-1185">Reference proteome</keyword>
<dbReference type="InterPro" id="IPR005338">
    <property type="entry name" value="Anhydro_N_Ac-Mur_kinase"/>
</dbReference>
<sequence>MSILAIGLMSGTSVDGIDAVLVEIKGSQENIEVEIKDSIETKYTLEERKELLRVSTEETSDLQSISSMNFYLGKKYGEVVNNLLKKSGYTFLDIHFVSSHGHTIFHQPYKGSKTLDKANTLQIGDISAIADTTNIAVVGDFRTADMAAGGHGAPLTSYIDYLLFSNRDTSRVIQNIGGIGNVTYIPKNAKREQIVSFDTGPGNMVIDEVVFRVSDQKETYDKDGQYARKGKVNEDLMLFLNGHEYLQVKPPKTTGREVFGSHFVDQIFGKFGHLDANDLIATVSDWTAVTITDSYKKFLISKGNELDEVVIGGGGSYNPYLLERIAYHLPDVKVGIHEDYGISSDLKEAMGFALLGYQCLKGEYNQLPSATGAEHSVIMGKISYTQPEAFDRMIAVRRD</sequence>
<keyword evidence="1" id="KW-0119">Carbohydrate metabolism</keyword>
<dbReference type="NCBIfam" id="NF007148">
    <property type="entry name" value="PRK09585.3-2"/>
    <property type="match status" value="1"/>
</dbReference>
<keyword evidence="1" id="KW-0067">ATP-binding</keyword>